<proteinExistence type="predicted"/>
<dbReference type="OMA" id="IMPLTKW"/>
<dbReference type="AlphaFoldDB" id="H3GBE3"/>
<dbReference type="EnsemblProtists" id="Phyra72606">
    <property type="protein sequence ID" value="Phyra72606"/>
    <property type="gene ID" value="Phyra72606"/>
</dbReference>
<dbReference type="GO" id="GO:0000398">
    <property type="term" value="P:mRNA splicing, via spliceosome"/>
    <property type="evidence" value="ECO:0000318"/>
    <property type="project" value="GO_Central"/>
</dbReference>
<dbReference type="CDD" id="cd00201">
    <property type="entry name" value="WW"/>
    <property type="match status" value="2"/>
</dbReference>
<sequence>MGDEELSVPLPSATCSDAEMTAEQKLYWLNALQVVGDWSVHDDGDGRLFYYDRKTDVSQWELPEDLVPLETAFMMKLMVQNAVAHSSTWTAHDAGNGTLYYFNSKTRESAWERPSEWGQVEAEKAAAQREKEQIVETIASEQVPKVEKMVKKEKKKHKKQKKQKEMEEAKEEKPTQEDVEEEEPLTAEELQAEQERKDREQKRTEQFRAMLRDKNIMPFCKWSVALPQIAGDPRFMGVPTMDERRAIFEHFIEHRREDLKVEKKNKLKQARHLFTQLLREQFQLDSWAPNTTLSVFISTLEGNVEPGRYKQIQDDALALLTLSAQEKIYAKAVAEYKSEALKRDGEQLRLTKFLEEKLASPDKLTTQWESDEVQQLVRAFYSSAASGGEPAALLSAQKQKQVFEELV</sequence>
<dbReference type="HOGENOM" id="CLU_039361_0_0_1"/>
<dbReference type="SMART" id="SM00441">
    <property type="entry name" value="FF"/>
    <property type="match status" value="1"/>
</dbReference>
<dbReference type="SMART" id="SM00456">
    <property type="entry name" value="WW"/>
    <property type="match status" value="2"/>
</dbReference>
<feature type="compositionally biased region" description="Acidic residues" evidence="2">
    <location>
        <begin position="177"/>
        <end position="192"/>
    </location>
</feature>
<feature type="compositionally biased region" description="Basic residues" evidence="2">
    <location>
        <begin position="151"/>
        <end position="162"/>
    </location>
</feature>
<dbReference type="VEuPathDB" id="FungiDB:KRP23_8833"/>
<dbReference type="EMBL" id="DS565998">
    <property type="status" value="NOT_ANNOTATED_CDS"/>
    <property type="molecule type" value="Genomic_DNA"/>
</dbReference>
<dbReference type="InterPro" id="IPR001202">
    <property type="entry name" value="WW_dom"/>
</dbReference>
<dbReference type="Pfam" id="PF00397">
    <property type="entry name" value="WW"/>
    <property type="match status" value="2"/>
</dbReference>
<name>H3GBE3_PHYRM</name>
<dbReference type="Pfam" id="PF01846">
    <property type="entry name" value="FF"/>
    <property type="match status" value="1"/>
</dbReference>
<dbReference type="STRING" id="164328.H3GBE3"/>
<dbReference type="Gene3D" id="1.10.10.440">
    <property type="entry name" value="FF domain"/>
    <property type="match status" value="1"/>
</dbReference>
<evidence type="ECO:0000256" key="2">
    <source>
        <dbReference type="SAM" id="MobiDB-lite"/>
    </source>
</evidence>
<feature type="compositionally biased region" description="Basic and acidic residues" evidence="2">
    <location>
        <begin position="163"/>
        <end position="176"/>
    </location>
</feature>
<organism evidence="4 5">
    <name type="scientific">Phytophthora ramorum</name>
    <name type="common">Sudden oak death agent</name>
    <dbReference type="NCBI Taxonomy" id="164328"/>
    <lineage>
        <taxon>Eukaryota</taxon>
        <taxon>Sar</taxon>
        <taxon>Stramenopiles</taxon>
        <taxon>Oomycota</taxon>
        <taxon>Peronosporomycetes</taxon>
        <taxon>Peronosporales</taxon>
        <taxon>Peronosporaceae</taxon>
        <taxon>Phytophthora</taxon>
    </lineage>
</organism>
<evidence type="ECO:0000313" key="4">
    <source>
        <dbReference type="EnsemblProtists" id="Phyra72606"/>
    </source>
</evidence>
<dbReference type="SUPFAM" id="SSF51045">
    <property type="entry name" value="WW domain"/>
    <property type="match status" value="2"/>
</dbReference>
<protein>
    <recommendedName>
        <fullName evidence="3">WW domain-containing protein</fullName>
    </recommendedName>
</protein>
<accession>H3GBE3</accession>
<dbReference type="VEuPathDB" id="FungiDB:KRP22_9545"/>
<dbReference type="GO" id="GO:0071004">
    <property type="term" value="C:U2-type prespliceosome"/>
    <property type="evidence" value="ECO:0000318"/>
    <property type="project" value="GO_Central"/>
</dbReference>
<reference evidence="5" key="1">
    <citation type="journal article" date="2006" name="Science">
        <title>Phytophthora genome sequences uncover evolutionary origins and mechanisms of pathogenesis.</title>
        <authorList>
            <person name="Tyler B.M."/>
            <person name="Tripathy S."/>
            <person name="Zhang X."/>
            <person name="Dehal P."/>
            <person name="Jiang R.H."/>
            <person name="Aerts A."/>
            <person name="Arredondo F.D."/>
            <person name="Baxter L."/>
            <person name="Bensasson D."/>
            <person name="Beynon J.L."/>
            <person name="Chapman J."/>
            <person name="Damasceno C.M."/>
            <person name="Dorrance A.E."/>
            <person name="Dou D."/>
            <person name="Dickerman A.W."/>
            <person name="Dubchak I.L."/>
            <person name="Garbelotto M."/>
            <person name="Gijzen M."/>
            <person name="Gordon S.G."/>
            <person name="Govers F."/>
            <person name="Grunwald N.J."/>
            <person name="Huang W."/>
            <person name="Ivors K.L."/>
            <person name="Jones R.W."/>
            <person name="Kamoun S."/>
            <person name="Krampis K."/>
            <person name="Lamour K.H."/>
            <person name="Lee M.K."/>
            <person name="McDonald W.H."/>
            <person name="Medina M."/>
            <person name="Meijer H.J."/>
            <person name="Nordberg E.K."/>
            <person name="Maclean D.J."/>
            <person name="Ospina-Giraldo M.D."/>
            <person name="Morris P.F."/>
            <person name="Phuntumart V."/>
            <person name="Putnam N.H."/>
            <person name="Rash S."/>
            <person name="Rose J.K."/>
            <person name="Sakihama Y."/>
            <person name="Salamov A.A."/>
            <person name="Savidor A."/>
            <person name="Scheuring C.F."/>
            <person name="Smith B.M."/>
            <person name="Sobral B.W."/>
            <person name="Terry A."/>
            <person name="Torto-Alalibo T.A."/>
            <person name="Win J."/>
            <person name="Xu Z."/>
            <person name="Zhang H."/>
            <person name="Grigoriev I.V."/>
            <person name="Rokhsar D.S."/>
            <person name="Boore J.L."/>
        </authorList>
    </citation>
    <scope>NUCLEOTIDE SEQUENCE [LARGE SCALE GENOMIC DNA]</scope>
    <source>
        <strain evidence="5">Pr102</strain>
    </source>
</reference>
<feature type="region of interest" description="Disordered" evidence="2">
    <location>
        <begin position="148"/>
        <end position="202"/>
    </location>
</feature>
<evidence type="ECO:0000313" key="5">
    <source>
        <dbReference type="Proteomes" id="UP000005238"/>
    </source>
</evidence>
<keyword evidence="1" id="KW-0677">Repeat</keyword>
<feature type="compositionally biased region" description="Basic and acidic residues" evidence="2">
    <location>
        <begin position="193"/>
        <end position="202"/>
    </location>
</feature>
<dbReference type="InterPro" id="IPR036020">
    <property type="entry name" value="WW_dom_sf"/>
</dbReference>
<dbReference type="Proteomes" id="UP000005238">
    <property type="component" value="Unassembled WGS sequence"/>
</dbReference>
<dbReference type="SUPFAM" id="SSF81698">
    <property type="entry name" value="FF domain"/>
    <property type="match status" value="1"/>
</dbReference>
<dbReference type="PROSITE" id="PS01159">
    <property type="entry name" value="WW_DOMAIN_1"/>
    <property type="match status" value="1"/>
</dbReference>
<dbReference type="GO" id="GO:0003723">
    <property type="term" value="F:RNA binding"/>
    <property type="evidence" value="ECO:0000318"/>
    <property type="project" value="GO_Central"/>
</dbReference>
<dbReference type="InterPro" id="IPR002713">
    <property type="entry name" value="FF_domain"/>
</dbReference>
<dbReference type="InterPro" id="IPR045148">
    <property type="entry name" value="TCRG1-like"/>
</dbReference>
<evidence type="ECO:0000256" key="1">
    <source>
        <dbReference type="ARBA" id="ARBA00022737"/>
    </source>
</evidence>
<dbReference type="Gene3D" id="2.20.70.10">
    <property type="match status" value="2"/>
</dbReference>
<dbReference type="PROSITE" id="PS50020">
    <property type="entry name" value="WW_DOMAIN_2"/>
    <property type="match status" value="2"/>
</dbReference>
<dbReference type="PANTHER" id="PTHR15377:SF3">
    <property type="entry name" value="WW DOMAIN-CONTAINING PROTEIN"/>
    <property type="match status" value="1"/>
</dbReference>
<dbReference type="GO" id="GO:0070063">
    <property type="term" value="F:RNA polymerase binding"/>
    <property type="evidence" value="ECO:0007669"/>
    <property type="project" value="InterPro"/>
</dbReference>
<dbReference type="GO" id="GO:0005685">
    <property type="term" value="C:U1 snRNP"/>
    <property type="evidence" value="ECO:0000318"/>
    <property type="project" value="GO_Central"/>
</dbReference>
<dbReference type="InterPro" id="IPR036517">
    <property type="entry name" value="FF_domain_sf"/>
</dbReference>
<feature type="domain" description="WW" evidence="3">
    <location>
        <begin position="83"/>
        <end position="116"/>
    </location>
</feature>
<evidence type="ECO:0000259" key="3">
    <source>
        <dbReference type="PROSITE" id="PS50020"/>
    </source>
</evidence>
<dbReference type="PANTHER" id="PTHR15377">
    <property type="entry name" value="TRANSCRIPTION ELONGATION REGULATOR 1"/>
    <property type="match status" value="1"/>
</dbReference>
<keyword evidence="5" id="KW-1185">Reference proteome</keyword>
<dbReference type="InParanoid" id="H3GBE3"/>
<reference evidence="4" key="2">
    <citation type="submission" date="2015-06" db="UniProtKB">
        <authorList>
            <consortium name="EnsemblProtists"/>
        </authorList>
    </citation>
    <scope>IDENTIFICATION</scope>
    <source>
        <strain evidence="4">Pr102</strain>
    </source>
</reference>
<feature type="domain" description="WW" evidence="3">
    <location>
        <begin position="32"/>
        <end position="65"/>
    </location>
</feature>
<dbReference type="eggNOG" id="KOG0155">
    <property type="taxonomic scope" value="Eukaryota"/>
</dbReference>